<feature type="transmembrane region" description="Helical" evidence="1">
    <location>
        <begin position="116"/>
        <end position="136"/>
    </location>
</feature>
<feature type="transmembrane region" description="Helical" evidence="1">
    <location>
        <begin position="82"/>
        <end position="104"/>
    </location>
</feature>
<evidence type="ECO:0000313" key="2">
    <source>
        <dbReference type="EMBL" id="HIU99050.1"/>
    </source>
</evidence>
<protein>
    <submittedName>
        <fullName evidence="2">Uncharacterized protein</fullName>
    </submittedName>
</protein>
<reference evidence="2" key="1">
    <citation type="submission" date="2020-10" db="EMBL/GenBank/DDBJ databases">
        <authorList>
            <person name="Gilroy R."/>
        </authorList>
    </citation>
    <scope>NUCLEOTIDE SEQUENCE</scope>
    <source>
        <strain evidence="2">10406</strain>
    </source>
</reference>
<feature type="transmembrane region" description="Helical" evidence="1">
    <location>
        <begin position="184"/>
        <end position="205"/>
    </location>
</feature>
<evidence type="ECO:0000256" key="1">
    <source>
        <dbReference type="SAM" id="Phobius"/>
    </source>
</evidence>
<organism evidence="2 3">
    <name type="scientific">Candidatus Limadaptatus stercoripullorum</name>
    <dbReference type="NCBI Taxonomy" id="2840846"/>
    <lineage>
        <taxon>Bacteria</taxon>
        <taxon>Bacillati</taxon>
        <taxon>Bacillota</taxon>
        <taxon>Clostridia</taxon>
        <taxon>Eubacteriales</taxon>
        <taxon>Candidatus Limadaptatus</taxon>
    </lineage>
</organism>
<dbReference type="Proteomes" id="UP000886857">
    <property type="component" value="Unassembled WGS sequence"/>
</dbReference>
<comment type="caution">
    <text evidence="2">The sequence shown here is derived from an EMBL/GenBank/DDBJ whole genome shotgun (WGS) entry which is preliminary data.</text>
</comment>
<feature type="transmembrane region" description="Helical" evidence="1">
    <location>
        <begin position="148"/>
        <end position="172"/>
    </location>
</feature>
<feature type="transmembrane region" description="Helical" evidence="1">
    <location>
        <begin position="41"/>
        <end position="61"/>
    </location>
</feature>
<accession>A0A9D1SWV4</accession>
<name>A0A9D1SWV4_9FIRM</name>
<sequence length="283" mass="30220">MGLLSVLTDRKKRFAAAAYLSSAGNVLLAVGKFCVGLVTGSFFWCVSALYGAVLGLCRAICARVHGKYYSKGAPSREGQSRAGAAYTLIGLLLFVAGVLYAVYSVSIVGSPESYDIGRIPAIAVAAVTFLEIALSFRGMRQMRRDYDIMLEALKTVGLAAALDNLIVVQAALTATSGGGGYADWMGVTSAVVIAPAMILGLYMTVRMARVRNGGYARSMLREAEKIAGKCGSGVRILGFDDDFVLPLRLLYESDGAPEDDLFAELCGRRLRVETECLGRIKRL</sequence>
<reference evidence="2" key="2">
    <citation type="journal article" date="2021" name="PeerJ">
        <title>Extensive microbial diversity within the chicken gut microbiome revealed by metagenomics and culture.</title>
        <authorList>
            <person name="Gilroy R."/>
            <person name="Ravi A."/>
            <person name="Getino M."/>
            <person name="Pursley I."/>
            <person name="Horton D.L."/>
            <person name="Alikhan N.F."/>
            <person name="Baker D."/>
            <person name="Gharbi K."/>
            <person name="Hall N."/>
            <person name="Watson M."/>
            <person name="Adriaenssens E.M."/>
            <person name="Foster-Nyarko E."/>
            <person name="Jarju S."/>
            <person name="Secka A."/>
            <person name="Antonio M."/>
            <person name="Oren A."/>
            <person name="Chaudhuri R.R."/>
            <person name="La Ragione R."/>
            <person name="Hildebrand F."/>
            <person name="Pallen M.J."/>
        </authorList>
    </citation>
    <scope>NUCLEOTIDE SEQUENCE</scope>
    <source>
        <strain evidence="2">10406</strain>
    </source>
</reference>
<dbReference type="EMBL" id="DVOE01000066">
    <property type="protein sequence ID" value="HIU99050.1"/>
    <property type="molecule type" value="Genomic_DNA"/>
</dbReference>
<keyword evidence="1" id="KW-0812">Transmembrane</keyword>
<keyword evidence="1" id="KW-1133">Transmembrane helix</keyword>
<proteinExistence type="predicted"/>
<dbReference type="AlphaFoldDB" id="A0A9D1SWV4"/>
<gene>
    <name evidence="2" type="ORF">IAC73_04345</name>
</gene>
<evidence type="ECO:0000313" key="3">
    <source>
        <dbReference type="Proteomes" id="UP000886857"/>
    </source>
</evidence>
<keyword evidence="1" id="KW-0472">Membrane</keyword>
<feature type="transmembrane region" description="Helical" evidence="1">
    <location>
        <begin position="14"/>
        <end position="35"/>
    </location>
</feature>